<evidence type="ECO:0000313" key="2">
    <source>
        <dbReference type="Proteomes" id="UP001460270"/>
    </source>
</evidence>
<protein>
    <submittedName>
        <fullName evidence="1">Uncharacterized protein</fullName>
    </submittedName>
</protein>
<comment type="caution">
    <text evidence="1">The sequence shown here is derived from an EMBL/GenBank/DDBJ whole genome shotgun (WGS) entry which is preliminary data.</text>
</comment>
<sequence length="90" mass="10137">MLWERKKPGCRVPLDLLSFVLERDSSTLVPGVSIEESQGVRGLRFSSPHRSMSFSSSELLIDCDLFPHEFSVVVTLSITHSDPQVNIHVR</sequence>
<proteinExistence type="predicted"/>
<organism evidence="1 2">
    <name type="scientific">Mugilogobius chulae</name>
    <name type="common">yellowstripe goby</name>
    <dbReference type="NCBI Taxonomy" id="88201"/>
    <lineage>
        <taxon>Eukaryota</taxon>
        <taxon>Metazoa</taxon>
        <taxon>Chordata</taxon>
        <taxon>Craniata</taxon>
        <taxon>Vertebrata</taxon>
        <taxon>Euteleostomi</taxon>
        <taxon>Actinopterygii</taxon>
        <taxon>Neopterygii</taxon>
        <taxon>Teleostei</taxon>
        <taxon>Neoteleostei</taxon>
        <taxon>Acanthomorphata</taxon>
        <taxon>Gobiaria</taxon>
        <taxon>Gobiiformes</taxon>
        <taxon>Gobioidei</taxon>
        <taxon>Gobiidae</taxon>
        <taxon>Gobionellinae</taxon>
        <taxon>Mugilogobius</taxon>
    </lineage>
</organism>
<accession>A0AAW0NPI6</accession>
<dbReference type="AlphaFoldDB" id="A0AAW0NPI6"/>
<evidence type="ECO:0000313" key="1">
    <source>
        <dbReference type="EMBL" id="KAK7896606.1"/>
    </source>
</evidence>
<gene>
    <name evidence="1" type="ORF">WMY93_021931</name>
</gene>
<keyword evidence="2" id="KW-1185">Reference proteome</keyword>
<dbReference type="EMBL" id="JBBPFD010000015">
    <property type="protein sequence ID" value="KAK7896606.1"/>
    <property type="molecule type" value="Genomic_DNA"/>
</dbReference>
<reference evidence="2" key="1">
    <citation type="submission" date="2024-04" db="EMBL/GenBank/DDBJ databases">
        <title>Salinicola lusitanus LLJ914,a marine bacterium isolated from the Okinawa Trough.</title>
        <authorList>
            <person name="Li J."/>
        </authorList>
    </citation>
    <scope>NUCLEOTIDE SEQUENCE [LARGE SCALE GENOMIC DNA]</scope>
</reference>
<name>A0AAW0NPI6_9GOBI</name>
<dbReference type="Proteomes" id="UP001460270">
    <property type="component" value="Unassembled WGS sequence"/>
</dbReference>